<dbReference type="Gene3D" id="3.40.50.150">
    <property type="entry name" value="Vaccinia Virus protein VP39"/>
    <property type="match status" value="1"/>
</dbReference>
<feature type="domain" description="Methyltransferase" evidence="1">
    <location>
        <begin position="38"/>
        <end position="121"/>
    </location>
</feature>
<organism evidence="2 3">
    <name type="scientific">Desulfovibrio piger</name>
    <dbReference type="NCBI Taxonomy" id="901"/>
    <lineage>
        <taxon>Bacteria</taxon>
        <taxon>Pseudomonadati</taxon>
        <taxon>Thermodesulfobacteriota</taxon>
        <taxon>Desulfovibrionia</taxon>
        <taxon>Desulfovibrionales</taxon>
        <taxon>Desulfovibrionaceae</taxon>
        <taxon>Desulfovibrio</taxon>
    </lineage>
</organism>
<dbReference type="Pfam" id="PF13649">
    <property type="entry name" value="Methyltransf_25"/>
    <property type="match status" value="1"/>
</dbReference>
<dbReference type="InterPro" id="IPR041698">
    <property type="entry name" value="Methyltransf_25"/>
</dbReference>
<evidence type="ECO:0000313" key="3">
    <source>
        <dbReference type="Proteomes" id="UP000186323"/>
    </source>
</evidence>
<dbReference type="AlphaFoldDB" id="A0A1K1LDX9"/>
<dbReference type="KEGG" id="dpg:DESPIGER_1049"/>
<dbReference type="SUPFAM" id="SSF53335">
    <property type="entry name" value="S-adenosyl-L-methionine-dependent methyltransferases"/>
    <property type="match status" value="1"/>
</dbReference>
<evidence type="ECO:0000313" key="2">
    <source>
        <dbReference type="EMBL" id="SFV72912.1"/>
    </source>
</evidence>
<dbReference type="RefSeq" id="WP_072333973.1">
    <property type="nucleotide sequence ID" value="NZ_DBGALU010000109.1"/>
</dbReference>
<reference evidence="3" key="1">
    <citation type="submission" date="2016-10" db="EMBL/GenBank/DDBJ databases">
        <authorList>
            <person name="Wegmann U."/>
        </authorList>
    </citation>
    <scope>NUCLEOTIDE SEQUENCE [LARGE SCALE GENOMIC DNA]</scope>
</reference>
<name>A0A1K1LDX9_9BACT</name>
<proteinExistence type="predicted"/>
<keyword evidence="3" id="KW-1185">Reference proteome</keyword>
<accession>A0A1K1LDX9</accession>
<protein>
    <recommendedName>
        <fullName evidence="1">Methyltransferase domain-containing protein</fullName>
    </recommendedName>
</protein>
<gene>
    <name evidence="2" type="ORF">DESPIGER_1049</name>
</gene>
<evidence type="ECO:0000259" key="1">
    <source>
        <dbReference type="Pfam" id="PF13649"/>
    </source>
</evidence>
<dbReference type="InterPro" id="IPR029063">
    <property type="entry name" value="SAM-dependent_MTases_sf"/>
</dbReference>
<dbReference type="Proteomes" id="UP000186323">
    <property type="component" value="Chromosome I"/>
</dbReference>
<dbReference type="OrthoDB" id="9782767at2"/>
<sequence>MPLQPPHPFHQHIALPERTALLLSMLAPWPRRGRELLVAGCGAGHILPPLWQGGFDLSACEPSPALREQARHRAPQGVEIEAAAPDWLPFDDNSFDWVLLRADELPPAALPAALGEACRVAACGLIITFWNSASLPWLAWRLHGRRHAWPGHSLPFWTVWRLLAARPGRLHAASCLWRPACRWHHGTKVRAAALSRLPFGAWCVLRLDMAPRRTGTPLPLRLRPRLDTSRPVMECDALRTSGHPPAQKQHP</sequence>
<dbReference type="EMBL" id="LT630450">
    <property type="protein sequence ID" value="SFV72912.1"/>
    <property type="molecule type" value="Genomic_DNA"/>
</dbReference>